<sequence>MIKIDIQKTFISKSSKTLHFDFQCEIPLYQTNSLFGESGVGKTTFLKMLSGLLTPDRGFISVDGQTWFDSEKKINLPIVSRSIGFLFQESSLYPNMNVRENLEFAFPKGKGDQSFLKDLISIAEVGDLLDQKVEGLSGGQKQRLALVRALIQKPKYLFLDEPFTSLDHRIRNQIVSLIQSLQNRLQMTIILISHEIPELIKLSKKVYLVSEGQIHSSGHPMEIFRQKNLNSMEAEVMQVNEDTDEVALWFPRPFMVLKGIQEQKLGVGDLIQTEIHLPKDKLDF</sequence>
<organism evidence="4 5">
    <name type="scientific">Leptospira noumeaensis</name>
    <dbReference type="NCBI Taxonomy" id="2484964"/>
    <lineage>
        <taxon>Bacteria</taxon>
        <taxon>Pseudomonadati</taxon>
        <taxon>Spirochaetota</taxon>
        <taxon>Spirochaetia</taxon>
        <taxon>Leptospirales</taxon>
        <taxon>Leptospiraceae</taxon>
        <taxon>Leptospira</taxon>
    </lineage>
</organism>
<evidence type="ECO:0000313" key="4">
    <source>
        <dbReference type="EMBL" id="TGK87677.1"/>
    </source>
</evidence>
<protein>
    <submittedName>
        <fullName evidence="4">ATP-binding cassette domain-containing protein</fullName>
    </submittedName>
</protein>
<keyword evidence="1" id="KW-0547">Nucleotide-binding</keyword>
<accession>A0A4R9IGY2</accession>
<dbReference type="PANTHER" id="PTHR43514">
    <property type="entry name" value="ABC TRANSPORTER I FAMILY MEMBER 10"/>
    <property type="match status" value="1"/>
</dbReference>
<reference evidence="4" key="1">
    <citation type="journal article" date="2019" name="PLoS Negl. Trop. Dis.">
        <title>Revisiting the worldwide diversity of Leptospira species in the environment.</title>
        <authorList>
            <person name="Vincent A.T."/>
            <person name="Schiettekatte O."/>
            <person name="Bourhy P."/>
            <person name="Veyrier F.J."/>
            <person name="Picardeau M."/>
        </authorList>
    </citation>
    <scope>NUCLEOTIDE SEQUENCE [LARGE SCALE GENOMIC DNA]</scope>
    <source>
        <strain evidence="4">201800287</strain>
    </source>
</reference>
<dbReference type="InterPro" id="IPR003593">
    <property type="entry name" value="AAA+_ATPase"/>
</dbReference>
<evidence type="ECO:0000256" key="1">
    <source>
        <dbReference type="ARBA" id="ARBA00022741"/>
    </source>
</evidence>
<dbReference type="EMBL" id="RQFK01000007">
    <property type="protein sequence ID" value="TGK87677.1"/>
    <property type="molecule type" value="Genomic_DNA"/>
</dbReference>
<dbReference type="SUPFAM" id="SSF52540">
    <property type="entry name" value="P-loop containing nucleoside triphosphate hydrolases"/>
    <property type="match status" value="1"/>
</dbReference>
<keyword evidence="2 4" id="KW-0067">ATP-binding</keyword>
<dbReference type="AlphaFoldDB" id="A0A4R9IGY2"/>
<dbReference type="Pfam" id="PF00005">
    <property type="entry name" value="ABC_tran"/>
    <property type="match status" value="1"/>
</dbReference>
<comment type="caution">
    <text evidence="4">The sequence shown here is derived from an EMBL/GenBank/DDBJ whole genome shotgun (WGS) entry which is preliminary data.</text>
</comment>
<dbReference type="RefSeq" id="WP_135599709.1">
    <property type="nucleotide sequence ID" value="NZ_RQFK01000007.1"/>
</dbReference>
<dbReference type="OrthoDB" id="9802264at2"/>
<dbReference type="SMART" id="SM00382">
    <property type="entry name" value="AAA"/>
    <property type="match status" value="1"/>
</dbReference>
<dbReference type="PROSITE" id="PS50893">
    <property type="entry name" value="ABC_TRANSPORTER_2"/>
    <property type="match status" value="1"/>
</dbReference>
<dbReference type="Proteomes" id="UP000298009">
    <property type="component" value="Unassembled WGS sequence"/>
</dbReference>
<dbReference type="GO" id="GO:0005524">
    <property type="term" value="F:ATP binding"/>
    <property type="evidence" value="ECO:0007669"/>
    <property type="project" value="UniProtKB-KW"/>
</dbReference>
<dbReference type="Gene3D" id="3.40.50.300">
    <property type="entry name" value="P-loop containing nucleotide triphosphate hydrolases"/>
    <property type="match status" value="1"/>
</dbReference>
<evidence type="ECO:0000313" key="5">
    <source>
        <dbReference type="Proteomes" id="UP000298009"/>
    </source>
</evidence>
<dbReference type="GO" id="GO:0016887">
    <property type="term" value="F:ATP hydrolysis activity"/>
    <property type="evidence" value="ECO:0007669"/>
    <property type="project" value="InterPro"/>
</dbReference>
<evidence type="ECO:0000259" key="3">
    <source>
        <dbReference type="PROSITE" id="PS50893"/>
    </source>
</evidence>
<dbReference type="PROSITE" id="PS00211">
    <property type="entry name" value="ABC_TRANSPORTER_1"/>
    <property type="match status" value="1"/>
</dbReference>
<proteinExistence type="predicted"/>
<feature type="domain" description="ABC transporter" evidence="3">
    <location>
        <begin position="1"/>
        <end position="236"/>
    </location>
</feature>
<dbReference type="InterPro" id="IPR050334">
    <property type="entry name" value="Molybdenum_import_ModC"/>
</dbReference>
<keyword evidence="5" id="KW-1185">Reference proteome</keyword>
<gene>
    <name evidence="4" type="ORF">EHQ24_00190</name>
</gene>
<name>A0A4R9IGY2_9LEPT</name>
<dbReference type="InterPro" id="IPR027417">
    <property type="entry name" value="P-loop_NTPase"/>
</dbReference>
<dbReference type="InterPro" id="IPR017871">
    <property type="entry name" value="ABC_transporter-like_CS"/>
</dbReference>
<evidence type="ECO:0000256" key="2">
    <source>
        <dbReference type="ARBA" id="ARBA00022840"/>
    </source>
</evidence>
<dbReference type="InterPro" id="IPR003439">
    <property type="entry name" value="ABC_transporter-like_ATP-bd"/>
</dbReference>
<dbReference type="PANTHER" id="PTHR43514:SF4">
    <property type="entry name" value="ABC TRANSPORTER I FAMILY MEMBER 10"/>
    <property type="match status" value="1"/>
</dbReference>